<dbReference type="Gene3D" id="3.40.630.40">
    <property type="entry name" value="Zn-dependent exopeptidases"/>
    <property type="match status" value="1"/>
</dbReference>
<dbReference type="KEGG" id="sphj:BSL82_06425"/>
<protein>
    <submittedName>
        <fullName evidence="1">N-formylglutamate amidohydrolase</fullName>
    </submittedName>
</protein>
<dbReference type="OrthoDB" id="9815326at2"/>
<proteinExistence type="predicted"/>
<dbReference type="GO" id="GO:0016787">
    <property type="term" value="F:hydrolase activity"/>
    <property type="evidence" value="ECO:0007669"/>
    <property type="project" value="UniProtKB-KW"/>
</dbReference>
<dbReference type="RefSeq" id="WP_072596542.1">
    <property type="nucleotide sequence ID" value="NZ_CP018221.1"/>
</dbReference>
<evidence type="ECO:0000313" key="2">
    <source>
        <dbReference type="Proteomes" id="UP000182063"/>
    </source>
</evidence>
<dbReference type="Proteomes" id="UP000182063">
    <property type="component" value="Chromosome"/>
</dbReference>
<name>A0A1L3ZTR9_9SPHN</name>
<dbReference type="PIRSF" id="PIRSF029730">
    <property type="entry name" value="UCP029730"/>
    <property type="match status" value="1"/>
</dbReference>
<dbReference type="SUPFAM" id="SSF53187">
    <property type="entry name" value="Zn-dependent exopeptidases"/>
    <property type="match status" value="1"/>
</dbReference>
<evidence type="ECO:0000313" key="1">
    <source>
        <dbReference type="EMBL" id="API58990.1"/>
    </source>
</evidence>
<sequence>MIVDTHELIPGRPDSGLLIVADHASSRVPEGLDLGICPTVLDRHVAIDIGVEPLVRLLAARLEATAVVARLSRLIVDFNREEDAPGLIPHVSDGIAIPGNAALCAQRREDRLIRYHRAYHGALAGLVEENAPALIVSVHSFTPRLETRPEEQRPWQVGVLYNRDDQAARIAIPMLEAQGWMVGDNQPYSGRDLNYTMNRHAEGNDIPYLGLEIRQDGIADPAGVERWATHLEPVIRSVRDMFA</sequence>
<dbReference type="EMBL" id="CP018221">
    <property type="protein sequence ID" value="API58990.1"/>
    <property type="molecule type" value="Genomic_DNA"/>
</dbReference>
<accession>A0A1L3ZTR9</accession>
<dbReference type="InterPro" id="IPR011227">
    <property type="entry name" value="UCP029730"/>
</dbReference>
<organism evidence="1 2">
    <name type="scientific">Tardibacter chloracetimidivorans</name>
    <dbReference type="NCBI Taxonomy" id="1921510"/>
    <lineage>
        <taxon>Bacteria</taxon>
        <taxon>Pseudomonadati</taxon>
        <taxon>Pseudomonadota</taxon>
        <taxon>Alphaproteobacteria</taxon>
        <taxon>Sphingomonadales</taxon>
        <taxon>Sphingomonadaceae</taxon>
        <taxon>Tardibacter</taxon>
    </lineage>
</organism>
<keyword evidence="1" id="KW-0378">Hydrolase</keyword>
<dbReference type="STRING" id="1921510.BSL82_06425"/>
<dbReference type="Pfam" id="PF05013">
    <property type="entry name" value="FGase"/>
    <property type="match status" value="1"/>
</dbReference>
<keyword evidence="2" id="KW-1185">Reference proteome</keyword>
<gene>
    <name evidence="1" type="ORF">BSL82_06425</name>
</gene>
<dbReference type="AlphaFoldDB" id="A0A1L3ZTR9"/>
<dbReference type="InterPro" id="IPR007709">
    <property type="entry name" value="N-FG_amidohydro"/>
</dbReference>
<reference evidence="2" key="1">
    <citation type="submission" date="2016-11" db="EMBL/GenBank/DDBJ databases">
        <title>Complete Genome Sequence of alachlor-degrading Sphingomonas sp. strain JJ-A5.</title>
        <authorList>
            <person name="Lee H."/>
            <person name="Ka J.-O."/>
        </authorList>
    </citation>
    <scope>NUCLEOTIDE SEQUENCE [LARGE SCALE GENOMIC DNA]</scope>
    <source>
        <strain evidence="2">JJ-A5</strain>
    </source>
</reference>